<accession>A0A844FIH2</accession>
<comment type="caution">
    <text evidence="2">The sequence shown here is derived from an EMBL/GenBank/DDBJ whole genome shotgun (WGS) entry which is preliminary data.</text>
</comment>
<dbReference type="OrthoDB" id="5147116at2"/>
<dbReference type="GO" id="GO:0031419">
    <property type="term" value="F:cobalamin binding"/>
    <property type="evidence" value="ECO:0007669"/>
    <property type="project" value="InterPro"/>
</dbReference>
<dbReference type="RefSeq" id="WP_154484416.1">
    <property type="nucleotide sequence ID" value="NZ_JBCLQA010000011.1"/>
</dbReference>
<feature type="domain" description="D-Lysine 5,6-aminomutase alpha subunit" evidence="1">
    <location>
        <begin position="2"/>
        <end position="116"/>
    </location>
</feature>
<sequence>MKREDDFQTRRKHLADLTEEQLEERFWKLAEEIVNPLVDLAYKNTSPSIERSVLMRMGFSSIECSAIVDGAIERGLLGKGAGHLVYRLAKEKDMPIREAGLKLAEGEMWEDVVAIFKGGAN</sequence>
<dbReference type="GO" id="GO:0003824">
    <property type="term" value="F:catalytic activity"/>
    <property type="evidence" value="ECO:0007669"/>
    <property type="project" value="InterPro"/>
</dbReference>
<dbReference type="EMBL" id="VULR01000010">
    <property type="protein sequence ID" value="MSS43742.1"/>
    <property type="molecule type" value="Genomic_DNA"/>
</dbReference>
<dbReference type="Gene3D" id="1.10.8.1000">
    <property type="entry name" value="Ornithine 4,5 aminomutase S component, alpha subunit-like"/>
    <property type="match status" value="1"/>
</dbReference>
<dbReference type="InterPro" id="IPR015130">
    <property type="entry name" value="Lys-AminoMut_A"/>
</dbReference>
<dbReference type="Gene3D" id="6.10.250.2220">
    <property type="match status" value="1"/>
</dbReference>
<dbReference type="Proteomes" id="UP000462760">
    <property type="component" value="Unassembled WGS sequence"/>
</dbReference>
<name>A0A844FIH2_9FIRM</name>
<evidence type="ECO:0000313" key="3">
    <source>
        <dbReference type="Proteomes" id="UP000462760"/>
    </source>
</evidence>
<proteinExistence type="predicted"/>
<evidence type="ECO:0000313" key="2">
    <source>
        <dbReference type="EMBL" id="MSS43742.1"/>
    </source>
</evidence>
<dbReference type="InterPro" id="IPR016176">
    <property type="entry name" value="Cbl-dep_enz_cat"/>
</dbReference>
<dbReference type="Pfam" id="PF16552">
    <property type="entry name" value="OAM_alpha"/>
    <property type="match status" value="1"/>
</dbReference>
<reference evidence="2 3" key="1">
    <citation type="submission" date="2019-08" db="EMBL/GenBank/DDBJ databases">
        <title>In-depth cultivation of the pig gut microbiome towards novel bacterial diversity and tailored functional studies.</title>
        <authorList>
            <person name="Wylensek D."/>
            <person name="Hitch T.C.A."/>
            <person name="Clavel T."/>
        </authorList>
    </citation>
    <scope>NUCLEOTIDE SEQUENCE [LARGE SCALE GENOMIC DNA]</scope>
    <source>
        <strain evidence="2 3">Med78-601-WT-4W-RMD-3</strain>
    </source>
</reference>
<gene>
    <name evidence="2" type="ORF">FYJ27_08380</name>
</gene>
<dbReference type="AlphaFoldDB" id="A0A844FIH2"/>
<dbReference type="SUPFAM" id="SSF51703">
    <property type="entry name" value="Cobalamin (vitamin B12)-dependent enzymes"/>
    <property type="match status" value="1"/>
</dbReference>
<protein>
    <submittedName>
        <fullName evidence="2">Ornithine aminomutase</fullName>
    </submittedName>
</protein>
<organism evidence="2 3">
    <name type="scientific">Anaerosalibacter bizertensis</name>
    <dbReference type="NCBI Taxonomy" id="932217"/>
    <lineage>
        <taxon>Bacteria</taxon>
        <taxon>Bacillati</taxon>
        <taxon>Bacillota</taxon>
        <taxon>Tissierellia</taxon>
        <taxon>Tissierellales</taxon>
        <taxon>Sporanaerobacteraceae</taxon>
        <taxon>Anaerosalibacter</taxon>
    </lineage>
</organism>
<evidence type="ECO:0000259" key="1">
    <source>
        <dbReference type="Pfam" id="PF16552"/>
    </source>
</evidence>